<evidence type="ECO:0000256" key="3">
    <source>
        <dbReference type="ARBA" id="ARBA00023054"/>
    </source>
</evidence>
<dbReference type="PANTHER" id="PTHR30288">
    <property type="entry name" value="FLAGELLAR CAP/ASSEMBLY PROTEIN FLID"/>
    <property type="match status" value="1"/>
</dbReference>
<dbReference type="AlphaFoldDB" id="A0A974PWB7"/>
<reference evidence="8" key="1">
    <citation type="submission" date="2020-11" db="EMBL/GenBank/DDBJ databases">
        <title>Azospira restricta DSM 18626 genome sequence.</title>
        <authorList>
            <person name="Moe W.M."/>
        </authorList>
    </citation>
    <scope>NUCLEOTIDE SEQUENCE</scope>
    <source>
        <strain evidence="8">DSM 18626</strain>
    </source>
</reference>
<evidence type="ECO:0000313" key="9">
    <source>
        <dbReference type="Proteomes" id="UP000663444"/>
    </source>
</evidence>
<comment type="subunit">
    <text evidence="2 5">Homopentamer.</text>
</comment>
<proteinExistence type="inferred from homology"/>
<dbReference type="PANTHER" id="PTHR30288:SF0">
    <property type="entry name" value="FLAGELLAR HOOK-ASSOCIATED PROTEIN 2"/>
    <property type="match status" value="1"/>
</dbReference>
<dbReference type="GO" id="GO:0007155">
    <property type="term" value="P:cell adhesion"/>
    <property type="evidence" value="ECO:0007669"/>
    <property type="project" value="InterPro"/>
</dbReference>
<keyword evidence="4 5" id="KW-0975">Bacterial flagellum</keyword>
<name>A0A974PWB7_9RHOO</name>
<dbReference type="EMBL" id="CP064781">
    <property type="protein sequence ID" value="QRJ62610.1"/>
    <property type="molecule type" value="Genomic_DNA"/>
</dbReference>
<evidence type="ECO:0000256" key="5">
    <source>
        <dbReference type="RuleBase" id="RU362066"/>
    </source>
</evidence>
<dbReference type="Pfam" id="PF02465">
    <property type="entry name" value="FliD_N"/>
    <property type="match status" value="1"/>
</dbReference>
<keyword evidence="8" id="KW-0969">Cilium</keyword>
<dbReference type="Pfam" id="PF07195">
    <property type="entry name" value="FliD_C"/>
    <property type="match status" value="1"/>
</dbReference>
<keyword evidence="8" id="KW-0282">Flagellum</keyword>
<dbReference type="GO" id="GO:0005576">
    <property type="term" value="C:extracellular region"/>
    <property type="evidence" value="ECO:0007669"/>
    <property type="project" value="UniProtKB-SubCell"/>
</dbReference>
<keyword evidence="8" id="KW-0966">Cell projection</keyword>
<gene>
    <name evidence="8" type="primary">fliD</name>
    <name evidence="8" type="ORF">IWH25_12595</name>
</gene>
<evidence type="ECO:0000256" key="2">
    <source>
        <dbReference type="ARBA" id="ARBA00011255"/>
    </source>
</evidence>
<dbReference type="InterPro" id="IPR010809">
    <property type="entry name" value="FliD_C"/>
</dbReference>
<dbReference type="GO" id="GO:0071973">
    <property type="term" value="P:bacterial-type flagellum-dependent cell motility"/>
    <property type="evidence" value="ECO:0007669"/>
    <property type="project" value="TreeGrafter"/>
</dbReference>
<evidence type="ECO:0000256" key="4">
    <source>
        <dbReference type="ARBA" id="ARBA00023143"/>
    </source>
</evidence>
<dbReference type="InterPro" id="IPR040026">
    <property type="entry name" value="FliD"/>
</dbReference>
<keyword evidence="9" id="KW-1185">Reference proteome</keyword>
<protein>
    <recommendedName>
        <fullName evidence="5">Flagellar hook-associated protein 2</fullName>
        <shortName evidence="5">HAP2</shortName>
    </recommendedName>
    <alternativeName>
        <fullName evidence="5">Flagellar cap protein</fullName>
    </alternativeName>
</protein>
<comment type="similarity">
    <text evidence="1 5">Belongs to the FliD family.</text>
</comment>
<feature type="domain" description="Flagellar hook-associated protein 2 C-terminal" evidence="7">
    <location>
        <begin position="222"/>
        <end position="285"/>
    </location>
</feature>
<feature type="domain" description="Flagellar hook-associated protein 2 N-terminal" evidence="6">
    <location>
        <begin position="41"/>
        <end position="110"/>
    </location>
</feature>
<evidence type="ECO:0000259" key="7">
    <source>
        <dbReference type="Pfam" id="PF07195"/>
    </source>
</evidence>
<dbReference type="InterPro" id="IPR003481">
    <property type="entry name" value="FliD_N"/>
</dbReference>
<evidence type="ECO:0000313" key="8">
    <source>
        <dbReference type="EMBL" id="QRJ62610.1"/>
    </source>
</evidence>
<dbReference type="GO" id="GO:0009421">
    <property type="term" value="C:bacterial-type flagellum filament cap"/>
    <property type="evidence" value="ECO:0007669"/>
    <property type="project" value="InterPro"/>
</dbReference>
<evidence type="ECO:0000256" key="1">
    <source>
        <dbReference type="ARBA" id="ARBA00009764"/>
    </source>
</evidence>
<sequence length="460" mass="44215">MAISAISGFSPALSLIGSLSPLGRVSPLSPSSGLNSLFALASTQTSISDLGRLLNRIEALQDAAAALSVPGIFVARTASVSGTSIATASVGAATPTGSFALQVDRLAQAQTLTSAALASSLSTIGSGAATTLTFQFAGGGSRSVTLGAAGDTLAGIAAAIDAADIGIDAALRTSASGVQLTLTGQTGAGNAFTVAVDGDAAIADLLAFPAGGSGGPTLTASAQDAAGKVDGIAFSASTNTVATALPGLTLNLLGSGSATLTVAANSGATATAVRGFVDAFNEVQRGFAGLAGGSPLLGLSSTLFSSQLSATLAAGGNAPSALAQVGITSRLDGTLGFNETVFQTALAADPQRVAAVFSNGGRGLAEQVAAQAAGPLSPEQLLPALAPALSFSGAFGATSADSLLVSFFAPGGTGTDSLSSSLANQLLFAELLGAGRAGGTQTTTSLVDLMLAEVLFANAA</sequence>
<dbReference type="KEGG" id="ares:IWH25_12595"/>
<dbReference type="Proteomes" id="UP000663444">
    <property type="component" value="Chromosome"/>
</dbReference>
<dbReference type="RefSeq" id="WP_203386140.1">
    <property type="nucleotide sequence ID" value="NZ_CP064781.1"/>
</dbReference>
<dbReference type="GO" id="GO:0009424">
    <property type="term" value="C:bacterial-type flagellum hook"/>
    <property type="evidence" value="ECO:0007669"/>
    <property type="project" value="UniProtKB-UniRule"/>
</dbReference>
<organism evidence="8 9">
    <name type="scientific">Azospira restricta</name>
    <dbReference type="NCBI Taxonomy" id="404405"/>
    <lineage>
        <taxon>Bacteria</taxon>
        <taxon>Pseudomonadati</taxon>
        <taxon>Pseudomonadota</taxon>
        <taxon>Betaproteobacteria</taxon>
        <taxon>Rhodocyclales</taxon>
        <taxon>Rhodocyclaceae</taxon>
        <taxon>Azospira</taxon>
    </lineage>
</organism>
<accession>A0A974PWB7</accession>
<keyword evidence="5" id="KW-0964">Secreted</keyword>
<evidence type="ECO:0000259" key="6">
    <source>
        <dbReference type="Pfam" id="PF02465"/>
    </source>
</evidence>
<comment type="function">
    <text evidence="5">Required for morphogenesis and for the elongation of the flagellar filament by facilitating polymerization of the flagellin monomers at the tip of growing filament. Forms a capping structure, which prevents flagellin subunits (transported through the central channel of the flagellum) from leaking out without polymerization at the distal end.</text>
</comment>
<keyword evidence="3" id="KW-0175">Coiled coil</keyword>
<comment type="subcellular location">
    <subcellularLocation>
        <location evidence="5">Secreted</location>
    </subcellularLocation>
    <subcellularLocation>
        <location evidence="5">Bacterial flagellum</location>
    </subcellularLocation>
</comment>